<name>A0A544VV04_9MYCO</name>
<accession>A0A544VV04</accession>
<reference evidence="1 2" key="1">
    <citation type="submission" date="2018-10" db="EMBL/GenBank/DDBJ databases">
        <title>Draft genome of Mycobacterium hodleri strain B.</title>
        <authorList>
            <person name="Amande T.J."/>
            <person name="Mcgenity T.J."/>
        </authorList>
    </citation>
    <scope>NUCLEOTIDE SEQUENCE [LARGE SCALE GENOMIC DNA]</scope>
    <source>
        <strain evidence="1 2">B</strain>
    </source>
</reference>
<proteinExistence type="predicted"/>
<gene>
    <name evidence="1" type="ORF">D8S82_25365</name>
</gene>
<dbReference type="RefSeq" id="WP_142554753.1">
    <property type="nucleotide sequence ID" value="NZ_VIFX01000039.1"/>
</dbReference>
<evidence type="ECO:0000313" key="1">
    <source>
        <dbReference type="EMBL" id="TQR83802.1"/>
    </source>
</evidence>
<protein>
    <recommendedName>
        <fullName evidence="3">PE domain-containing protein</fullName>
    </recommendedName>
</protein>
<organism evidence="1 2">
    <name type="scientific">Mycolicibacterium hodleri</name>
    <dbReference type="NCBI Taxonomy" id="49897"/>
    <lineage>
        <taxon>Bacteria</taxon>
        <taxon>Bacillati</taxon>
        <taxon>Actinomycetota</taxon>
        <taxon>Actinomycetes</taxon>
        <taxon>Mycobacteriales</taxon>
        <taxon>Mycobacteriaceae</taxon>
        <taxon>Mycolicibacterium</taxon>
    </lineage>
</organism>
<comment type="caution">
    <text evidence="1">The sequence shown here is derived from an EMBL/GenBank/DDBJ whole genome shotgun (WGS) entry which is preliminary data.</text>
</comment>
<evidence type="ECO:0008006" key="3">
    <source>
        <dbReference type="Google" id="ProtNLM"/>
    </source>
</evidence>
<dbReference type="EMBL" id="VIFX01000039">
    <property type="protein sequence ID" value="TQR83802.1"/>
    <property type="molecule type" value="Genomic_DNA"/>
</dbReference>
<evidence type="ECO:0000313" key="2">
    <source>
        <dbReference type="Proteomes" id="UP000315759"/>
    </source>
</evidence>
<sequence>MTGPLKVDTAALEAVARELSGLSDQLTSGGVTHEWQPPVAQPSGPAAVGVTAAANHVVGEASANLLLFADDVARAARYYAGRDAEEADQIDTTMQPPR</sequence>
<keyword evidence="2" id="KW-1185">Reference proteome</keyword>
<dbReference type="Proteomes" id="UP000315759">
    <property type="component" value="Unassembled WGS sequence"/>
</dbReference>
<dbReference type="AlphaFoldDB" id="A0A544VV04"/>